<gene>
    <name evidence="2" type="ORF">L210DRAFT_632565</name>
</gene>
<evidence type="ECO:0000313" key="2">
    <source>
        <dbReference type="EMBL" id="KAF8440961.1"/>
    </source>
</evidence>
<reference evidence="2" key="1">
    <citation type="submission" date="2019-10" db="EMBL/GenBank/DDBJ databases">
        <authorList>
            <consortium name="DOE Joint Genome Institute"/>
            <person name="Kuo A."/>
            <person name="Miyauchi S."/>
            <person name="Kiss E."/>
            <person name="Drula E."/>
            <person name="Kohler A."/>
            <person name="Sanchez-Garcia M."/>
            <person name="Andreopoulos B."/>
            <person name="Barry K.W."/>
            <person name="Bonito G."/>
            <person name="Buee M."/>
            <person name="Carver A."/>
            <person name="Chen C."/>
            <person name="Cichocki N."/>
            <person name="Clum A."/>
            <person name="Culley D."/>
            <person name="Crous P.W."/>
            <person name="Fauchery L."/>
            <person name="Girlanda M."/>
            <person name="Hayes R."/>
            <person name="Keri Z."/>
            <person name="LaButti K."/>
            <person name="Lipzen A."/>
            <person name="Lombard V."/>
            <person name="Magnuson J."/>
            <person name="Maillard F."/>
            <person name="Morin E."/>
            <person name="Murat C."/>
            <person name="Nolan M."/>
            <person name="Ohm R."/>
            <person name="Pangilinan J."/>
            <person name="Pereira M."/>
            <person name="Perotto S."/>
            <person name="Peter M."/>
            <person name="Riley R."/>
            <person name="Sitrit Y."/>
            <person name="Stielow B."/>
            <person name="Szollosi G."/>
            <person name="Zifcakova L."/>
            <person name="Stursova M."/>
            <person name="Spatafora J.W."/>
            <person name="Tedersoo L."/>
            <person name="Vaario L.-M."/>
            <person name="Yamada A."/>
            <person name="Yan M."/>
            <person name="Wang P."/>
            <person name="Xu J."/>
            <person name="Bruns T."/>
            <person name="Baldrian P."/>
            <person name="Vilgalys R."/>
            <person name="Henrissat B."/>
            <person name="Grigoriev I.V."/>
            <person name="Hibbett D."/>
            <person name="Nagy L.G."/>
            <person name="Martin F.M."/>
        </authorList>
    </citation>
    <scope>NUCLEOTIDE SEQUENCE</scope>
    <source>
        <strain evidence="2">BED1</strain>
    </source>
</reference>
<feature type="region of interest" description="Disordered" evidence="1">
    <location>
        <begin position="1"/>
        <end position="38"/>
    </location>
</feature>
<feature type="compositionally biased region" description="Pro residues" evidence="1">
    <location>
        <begin position="15"/>
        <end position="26"/>
    </location>
</feature>
<evidence type="ECO:0000313" key="3">
    <source>
        <dbReference type="Proteomes" id="UP001194468"/>
    </source>
</evidence>
<protein>
    <submittedName>
        <fullName evidence="2">Uncharacterized protein</fullName>
    </submittedName>
</protein>
<accession>A0AAD4BW47</accession>
<reference evidence="2" key="2">
    <citation type="journal article" date="2020" name="Nat. Commun.">
        <title>Large-scale genome sequencing of mycorrhizal fungi provides insights into the early evolution of symbiotic traits.</title>
        <authorList>
            <person name="Miyauchi S."/>
            <person name="Kiss E."/>
            <person name="Kuo A."/>
            <person name="Drula E."/>
            <person name="Kohler A."/>
            <person name="Sanchez-Garcia M."/>
            <person name="Morin E."/>
            <person name="Andreopoulos B."/>
            <person name="Barry K.W."/>
            <person name="Bonito G."/>
            <person name="Buee M."/>
            <person name="Carver A."/>
            <person name="Chen C."/>
            <person name="Cichocki N."/>
            <person name="Clum A."/>
            <person name="Culley D."/>
            <person name="Crous P.W."/>
            <person name="Fauchery L."/>
            <person name="Girlanda M."/>
            <person name="Hayes R.D."/>
            <person name="Keri Z."/>
            <person name="LaButti K."/>
            <person name="Lipzen A."/>
            <person name="Lombard V."/>
            <person name="Magnuson J."/>
            <person name="Maillard F."/>
            <person name="Murat C."/>
            <person name="Nolan M."/>
            <person name="Ohm R.A."/>
            <person name="Pangilinan J."/>
            <person name="Pereira M.F."/>
            <person name="Perotto S."/>
            <person name="Peter M."/>
            <person name="Pfister S."/>
            <person name="Riley R."/>
            <person name="Sitrit Y."/>
            <person name="Stielow J.B."/>
            <person name="Szollosi G."/>
            <person name="Zifcakova L."/>
            <person name="Stursova M."/>
            <person name="Spatafora J.W."/>
            <person name="Tedersoo L."/>
            <person name="Vaario L.M."/>
            <person name="Yamada A."/>
            <person name="Yan M."/>
            <person name="Wang P."/>
            <person name="Xu J."/>
            <person name="Bruns T."/>
            <person name="Baldrian P."/>
            <person name="Vilgalys R."/>
            <person name="Dunand C."/>
            <person name="Henrissat B."/>
            <person name="Grigoriev I.V."/>
            <person name="Hibbett D."/>
            <person name="Nagy L.G."/>
            <person name="Martin F.M."/>
        </authorList>
    </citation>
    <scope>NUCLEOTIDE SEQUENCE</scope>
    <source>
        <strain evidence="2">BED1</strain>
    </source>
</reference>
<dbReference type="EMBL" id="WHUW01000011">
    <property type="protein sequence ID" value="KAF8440961.1"/>
    <property type="molecule type" value="Genomic_DNA"/>
</dbReference>
<comment type="caution">
    <text evidence="2">The sequence shown here is derived from an EMBL/GenBank/DDBJ whole genome shotgun (WGS) entry which is preliminary data.</text>
</comment>
<dbReference type="AlphaFoldDB" id="A0AAD4BW47"/>
<evidence type="ECO:0000256" key="1">
    <source>
        <dbReference type="SAM" id="MobiDB-lite"/>
    </source>
</evidence>
<name>A0AAD4BW47_BOLED</name>
<sequence length="103" mass="11097">MAFPLPARLLLKTRPCPPPPPPPPPSLHRRAHDRAALPSTPRLLLQRLPVPALPVRPPFHFITACQMPRSIKIDLSSASSSIISLSSLLALSDSADPYSPLSA</sequence>
<keyword evidence="3" id="KW-1185">Reference proteome</keyword>
<feature type="non-terminal residue" evidence="2">
    <location>
        <position position="103"/>
    </location>
</feature>
<proteinExistence type="predicted"/>
<organism evidence="2 3">
    <name type="scientific">Boletus edulis BED1</name>
    <dbReference type="NCBI Taxonomy" id="1328754"/>
    <lineage>
        <taxon>Eukaryota</taxon>
        <taxon>Fungi</taxon>
        <taxon>Dikarya</taxon>
        <taxon>Basidiomycota</taxon>
        <taxon>Agaricomycotina</taxon>
        <taxon>Agaricomycetes</taxon>
        <taxon>Agaricomycetidae</taxon>
        <taxon>Boletales</taxon>
        <taxon>Boletineae</taxon>
        <taxon>Boletaceae</taxon>
        <taxon>Boletoideae</taxon>
        <taxon>Boletus</taxon>
    </lineage>
</organism>
<dbReference type="Proteomes" id="UP001194468">
    <property type="component" value="Unassembled WGS sequence"/>
</dbReference>